<evidence type="ECO:0000313" key="2">
    <source>
        <dbReference type="Proteomes" id="UP000215902"/>
    </source>
</evidence>
<reference evidence="1 2" key="1">
    <citation type="submission" date="2017-06" db="EMBL/GenBank/DDBJ databases">
        <title>A platform for efficient transgenesis in Macrostomum lignano, a flatworm model organism for stem cell research.</title>
        <authorList>
            <person name="Berezikov E."/>
        </authorList>
    </citation>
    <scope>NUCLEOTIDE SEQUENCE [LARGE SCALE GENOMIC DNA]</scope>
    <source>
        <strain evidence="1">DV1</strain>
        <tissue evidence="1">Whole organism</tissue>
    </source>
</reference>
<comment type="caution">
    <text evidence="1">The sequence shown here is derived from an EMBL/GenBank/DDBJ whole genome shotgun (WGS) entry which is preliminary data.</text>
</comment>
<organism evidence="1 2">
    <name type="scientific">Macrostomum lignano</name>
    <dbReference type="NCBI Taxonomy" id="282301"/>
    <lineage>
        <taxon>Eukaryota</taxon>
        <taxon>Metazoa</taxon>
        <taxon>Spiralia</taxon>
        <taxon>Lophotrochozoa</taxon>
        <taxon>Platyhelminthes</taxon>
        <taxon>Rhabditophora</taxon>
        <taxon>Macrostomorpha</taxon>
        <taxon>Macrostomida</taxon>
        <taxon>Macrostomidae</taxon>
        <taxon>Macrostomum</taxon>
    </lineage>
</organism>
<accession>A0A267F7T5</accession>
<proteinExistence type="predicted"/>
<gene>
    <name evidence="1" type="ORF">BOX15_Mlig015700g1</name>
</gene>
<keyword evidence="2" id="KW-1185">Reference proteome</keyword>
<sequence length="233" mass="26271">MKSITEQFWYLRIKITQLLSGQKLHIVNTETSDIPKEVDNDQMYDLSDTSHTYPAILYMKYLYYVVFYWEDARVSGQENHVNITVSTYAKFNDTVNNTMQMDLCNHYGNTWCSKPLASICMGPNSCSLQDDCFDLFSEPSRCSDFPWFRNAGPVTSVNRSLSVTQSGNRSLADTQSGNRSLSVTQSVIRSLSDTQSVNRSLTIAGSSLRSTGWILSNLPWFTLSSVSLVLVMA</sequence>
<dbReference type="Proteomes" id="UP000215902">
    <property type="component" value="Unassembled WGS sequence"/>
</dbReference>
<dbReference type="EMBL" id="NIVC01001335">
    <property type="protein sequence ID" value="PAA69274.1"/>
    <property type="molecule type" value="Genomic_DNA"/>
</dbReference>
<protein>
    <submittedName>
        <fullName evidence="1">Uncharacterized protein</fullName>
    </submittedName>
</protein>
<evidence type="ECO:0000313" key="1">
    <source>
        <dbReference type="EMBL" id="PAA69274.1"/>
    </source>
</evidence>
<name>A0A267F7T5_9PLAT</name>
<dbReference type="AlphaFoldDB" id="A0A267F7T5"/>